<accession>A0A080Z4X9</accession>
<dbReference type="AlphaFoldDB" id="A0A080Z4X9"/>
<evidence type="ECO:0000313" key="2">
    <source>
        <dbReference type="Proteomes" id="UP000028582"/>
    </source>
</evidence>
<protein>
    <submittedName>
        <fullName evidence="1">Uncharacterized protein</fullName>
    </submittedName>
</protein>
<dbReference type="Proteomes" id="UP000028582">
    <property type="component" value="Unassembled WGS sequence"/>
</dbReference>
<name>A0A080Z4X9_PHYNI</name>
<sequence length="115" mass="12828">MATELQQTLNESEETVSVSRTAIQSLLARAQEANTLIEECVARGVSDERITIAFGGVTKTVTKLLLHCPRDEVDREQLKEVLEQFESILESCETAEDLAQLATPLTESYLQLLEF</sequence>
<evidence type="ECO:0000313" key="1">
    <source>
        <dbReference type="EMBL" id="ETO61690.1"/>
    </source>
</evidence>
<comment type="caution">
    <text evidence="1">The sequence shown here is derived from an EMBL/GenBank/DDBJ whole genome shotgun (WGS) entry which is preliminary data.</text>
</comment>
<proteinExistence type="predicted"/>
<dbReference type="EMBL" id="ANJA01003739">
    <property type="protein sequence ID" value="ETO61690.1"/>
    <property type="molecule type" value="Genomic_DNA"/>
</dbReference>
<gene>
    <name evidence="1" type="ORF">F444_20343</name>
</gene>
<organism evidence="1 2">
    <name type="scientific">Phytophthora nicotianae P1976</name>
    <dbReference type="NCBI Taxonomy" id="1317066"/>
    <lineage>
        <taxon>Eukaryota</taxon>
        <taxon>Sar</taxon>
        <taxon>Stramenopiles</taxon>
        <taxon>Oomycota</taxon>
        <taxon>Peronosporomycetes</taxon>
        <taxon>Peronosporales</taxon>
        <taxon>Peronosporaceae</taxon>
        <taxon>Phytophthora</taxon>
    </lineage>
</organism>
<reference evidence="1 2" key="1">
    <citation type="submission" date="2013-11" db="EMBL/GenBank/DDBJ databases">
        <title>The Genome Sequence of Phytophthora parasitica P1976.</title>
        <authorList>
            <consortium name="The Broad Institute Genomics Platform"/>
            <person name="Russ C."/>
            <person name="Tyler B."/>
            <person name="Panabieres F."/>
            <person name="Shan W."/>
            <person name="Tripathy S."/>
            <person name="Grunwald N."/>
            <person name="Machado M."/>
            <person name="Johnson C.S."/>
            <person name="Walker B."/>
            <person name="Young S."/>
            <person name="Zeng Q."/>
            <person name="Gargeya S."/>
            <person name="Fitzgerald M."/>
            <person name="Haas B."/>
            <person name="Abouelleil A."/>
            <person name="Allen A.W."/>
            <person name="Alvarado L."/>
            <person name="Arachchi H.M."/>
            <person name="Berlin A.M."/>
            <person name="Chapman S.B."/>
            <person name="Gainer-Dewar J."/>
            <person name="Goldberg J."/>
            <person name="Griggs A."/>
            <person name="Gujja S."/>
            <person name="Hansen M."/>
            <person name="Howarth C."/>
            <person name="Imamovic A."/>
            <person name="Ireland A."/>
            <person name="Larimer J."/>
            <person name="McCowan C."/>
            <person name="Murphy C."/>
            <person name="Pearson M."/>
            <person name="Poon T.W."/>
            <person name="Priest M."/>
            <person name="Roberts A."/>
            <person name="Saif S."/>
            <person name="Shea T."/>
            <person name="Sisk P."/>
            <person name="Sykes S."/>
            <person name="Wortman J."/>
            <person name="Nusbaum C."/>
            <person name="Birren B."/>
        </authorList>
    </citation>
    <scope>NUCLEOTIDE SEQUENCE [LARGE SCALE GENOMIC DNA]</scope>
    <source>
        <strain evidence="1 2">P1976</strain>
    </source>
</reference>